<dbReference type="RefSeq" id="WP_132550587.1">
    <property type="nucleotide sequence ID" value="NZ_SMAA01000013.1"/>
</dbReference>
<dbReference type="Pfam" id="PF00271">
    <property type="entry name" value="Helicase_C"/>
    <property type="match status" value="1"/>
</dbReference>
<dbReference type="PROSITE" id="PS51192">
    <property type="entry name" value="HELICASE_ATP_BIND_1"/>
    <property type="match status" value="1"/>
</dbReference>
<dbReference type="PROSITE" id="PS51194">
    <property type="entry name" value="HELICASE_CTER"/>
    <property type="match status" value="1"/>
</dbReference>
<dbReference type="GO" id="GO:0005829">
    <property type="term" value="C:cytosol"/>
    <property type="evidence" value="ECO:0007669"/>
    <property type="project" value="TreeGrafter"/>
</dbReference>
<dbReference type="OrthoDB" id="9802848at2"/>
<dbReference type="GO" id="GO:0016787">
    <property type="term" value="F:hydrolase activity"/>
    <property type="evidence" value="ECO:0007669"/>
    <property type="project" value="InterPro"/>
</dbReference>
<keyword evidence="3" id="KW-0067">ATP-binding</keyword>
<dbReference type="Pfam" id="PF26350">
    <property type="entry name" value="DUF8090"/>
    <property type="match status" value="1"/>
</dbReference>
<dbReference type="Gene3D" id="3.30.870.10">
    <property type="entry name" value="Endonuclease Chain A"/>
    <property type="match status" value="1"/>
</dbReference>
<comment type="caution">
    <text evidence="3">The sequence shown here is derived from an EMBL/GenBank/DDBJ whole genome shotgun (WGS) entry which is preliminary data.</text>
</comment>
<dbReference type="InterPro" id="IPR027417">
    <property type="entry name" value="P-loop_NTPase"/>
</dbReference>
<dbReference type="GO" id="GO:0003677">
    <property type="term" value="F:DNA binding"/>
    <property type="evidence" value="ECO:0007669"/>
    <property type="project" value="InterPro"/>
</dbReference>
<dbReference type="InterPro" id="IPR025202">
    <property type="entry name" value="PLD-like_dom"/>
</dbReference>
<evidence type="ECO:0000313" key="4">
    <source>
        <dbReference type="Proteomes" id="UP000295188"/>
    </source>
</evidence>
<protein>
    <submittedName>
        <fullName evidence="3">Superfamily II DNA or RNA helicase</fullName>
    </submittedName>
</protein>
<gene>
    <name evidence="3" type="ORF">EDC37_11363</name>
</gene>
<dbReference type="Pfam" id="PF11907">
    <property type="entry name" value="DUF3427"/>
    <property type="match status" value="1"/>
</dbReference>
<dbReference type="SMART" id="SM00490">
    <property type="entry name" value="HELICc"/>
    <property type="match status" value="1"/>
</dbReference>
<name>A0A4R3K533_9FIRM</name>
<sequence>MNPTAFEMLKSLDTAFNEDLPTKENLQAELIYNNISQRKSIITSLEQLLKNCTSFDFAVAFITKSGLLLLKDCLHLLEKNKIPGRIITSDYLNFTDPAALSEISSFTNIKIRIYNKNNFHAKGYIFKRKDDASIIIGSANVTQEALKANEEWNVKLTCTKNSKFYEKTIDAFTTLWNDSKILSTDWLLGYQERYNLSQKARQKSAVFNLTNAVPIIANAMQKKVLKALTQLRQQGKQKALLISATGTGKTFLSALDIKNFQPRRVLFIAHRGQILYQAEKSYKKILGNNISTGFLTGRQKNFDADFIFATINTLSKEHIINYFSPIAFDYIVIDETHRAGAHGYQRIFTYFHPAFILGMTATPERTDAFDIYSLFDNNIAYEIRLQEAMKTNLLCPFHYFGITDIEIDGHPVDDNISFNNLICHERVIHIIKKAAFYGYSGTRVKGLIFCRSIEEAHALSCAFNKEGFHTLVLSASDPPQTRNEAINKLAQAEREGGLDYIFSVDIMNEGIDIPAVNQIIMLRPTQSPIIFVQQLGRGLRKYANKAYLVVLDFIGNYTNNFMIPIALFGDNSYNKDNLRRCVSDGKNLLYGPSTVNFDAVARKNIYLSIDTARLNDTSVLRKAYTDLKNKLGKIPALSDFTKFGTVDILRYIEKFGSYHSFLQKYEAQYTIELSSTQEEILTFICKRFAAGKRIYEIEMLRMLLLNNNSLFSEFINLLQKNYKIILTSEEKKSIINNLTNTFTISNEREKYKHCIFIKKVADDYMIADEFSYCLQNKPFKDKLKTLLNFAITRYQKYYTNNYPHTSLCLYRKYTYEEVCYLLNWPQKINPNAMAGYFYESTTKSMPFFINYISSKQKRVAYTNKFTDNRHINIYSKKNRKISSSDAIHIYSTTEENHLYLFVRKPFEQKESKEFYFLGEIKAVGKPTPAPQFNGFEIICELTVPVRADIFDYLIE</sequence>
<dbReference type="InterPro" id="IPR006935">
    <property type="entry name" value="Helicase/UvrB_N"/>
</dbReference>
<reference evidence="3 4" key="1">
    <citation type="submission" date="2019-03" db="EMBL/GenBank/DDBJ databases">
        <title>Genomic Encyclopedia of Type Strains, Phase IV (KMG-IV): sequencing the most valuable type-strain genomes for metagenomic binning, comparative biology and taxonomic classification.</title>
        <authorList>
            <person name="Goeker M."/>
        </authorList>
    </citation>
    <scope>NUCLEOTIDE SEQUENCE [LARGE SCALE GENOMIC DNA]</scope>
    <source>
        <strain evidence="3 4">DSM 20467</strain>
    </source>
</reference>
<evidence type="ECO:0000259" key="1">
    <source>
        <dbReference type="PROSITE" id="PS51192"/>
    </source>
</evidence>
<organism evidence="3 4">
    <name type="scientific">Pectinatus cerevisiiphilus</name>
    <dbReference type="NCBI Taxonomy" id="86956"/>
    <lineage>
        <taxon>Bacteria</taxon>
        <taxon>Bacillati</taxon>
        <taxon>Bacillota</taxon>
        <taxon>Negativicutes</taxon>
        <taxon>Selenomonadales</taxon>
        <taxon>Selenomonadaceae</taxon>
        <taxon>Pectinatus</taxon>
    </lineage>
</organism>
<dbReference type="Pfam" id="PF04851">
    <property type="entry name" value="ResIII"/>
    <property type="match status" value="1"/>
</dbReference>
<evidence type="ECO:0000259" key="2">
    <source>
        <dbReference type="PROSITE" id="PS51194"/>
    </source>
</evidence>
<feature type="domain" description="Helicase C-terminal" evidence="2">
    <location>
        <begin position="432"/>
        <end position="589"/>
    </location>
</feature>
<keyword evidence="4" id="KW-1185">Reference proteome</keyword>
<keyword evidence="3" id="KW-0378">Hydrolase</keyword>
<dbReference type="PANTHER" id="PTHR47396">
    <property type="entry name" value="TYPE I RESTRICTION ENZYME ECOKI R PROTEIN"/>
    <property type="match status" value="1"/>
</dbReference>
<dbReference type="EMBL" id="SMAA01000013">
    <property type="protein sequence ID" value="TCS77825.1"/>
    <property type="molecule type" value="Genomic_DNA"/>
</dbReference>
<dbReference type="SMART" id="SM00487">
    <property type="entry name" value="DEXDc"/>
    <property type="match status" value="1"/>
</dbReference>
<dbReference type="InterPro" id="IPR058403">
    <property type="entry name" value="DUF8090"/>
</dbReference>
<dbReference type="PANTHER" id="PTHR47396:SF1">
    <property type="entry name" value="ATP-DEPENDENT HELICASE IRC3-RELATED"/>
    <property type="match status" value="1"/>
</dbReference>
<dbReference type="GO" id="GO:0005524">
    <property type="term" value="F:ATP binding"/>
    <property type="evidence" value="ECO:0007669"/>
    <property type="project" value="InterPro"/>
</dbReference>
<dbReference type="AlphaFoldDB" id="A0A4R3K533"/>
<dbReference type="GO" id="GO:0004386">
    <property type="term" value="F:helicase activity"/>
    <property type="evidence" value="ECO:0007669"/>
    <property type="project" value="UniProtKB-KW"/>
</dbReference>
<dbReference type="InterPro" id="IPR050742">
    <property type="entry name" value="Helicase_Restrict-Modif_Enz"/>
</dbReference>
<dbReference type="SUPFAM" id="SSF52540">
    <property type="entry name" value="P-loop containing nucleoside triphosphate hydrolases"/>
    <property type="match status" value="1"/>
</dbReference>
<dbReference type="CDD" id="cd18799">
    <property type="entry name" value="SF2_C_EcoAI-like"/>
    <property type="match status" value="1"/>
</dbReference>
<dbReference type="CDD" id="cd18032">
    <property type="entry name" value="DEXHc_RE_I_III_res"/>
    <property type="match status" value="1"/>
</dbReference>
<accession>A0A4R3K533</accession>
<dbReference type="Pfam" id="PF13091">
    <property type="entry name" value="PLDc_2"/>
    <property type="match status" value="1"/>
</dbReference>
<dbReference type="InterPro" id="IPR021835">
    <property type="entry name" value="DUF3427"/>
</dbReference>
<dbReference type="InterPro" id="IPR001650">
    <property type="entry name" value="Helicase_C-like"/>
</dbReference>
<dbReference type="InterPro" id="IPR014001">
    <property type="entry name" value="Helicase_ATP-bd"/>
</dbReference>
<keyword evidence="3" id="KW-0347">Helicase</keyword>
<dbReference type="SUPFAM" id="SSF56024">
    <property type="entry name" value="Phospholipase D/nuclease"/>
    <property type="match status" value="1"/>
</dbReference>
<proteinExistence type="predicted"/>
<keyword evidence="3" id="KW-0547">Nucleotide-binding</keyword>
<dbReference type="Gene3D" id="3.40.50.300">
    <property type="entry name" value="P-loop containing nucleotide triphosphate hydrolases"/>
    <property type="match status" value="2"/>
</dbReference>
<evidence type="ECO:0000313" key="3">
    <source>
        <dbReference type="EMBL" id="TCS77825.1"/>
    </source>
</evidence>
<feature type="domain" description="Helicase ATP-binding" evidence="1">
    <location>
        <begin position="230"/>
        <end position="381"/>
    </location>
</feature>
<dbReference type="Proteomes" id="UP000295188">
    <property type="component" value="Unassembled WGS sequence"/>
</dbReference>